<gene>
    <name evidence="2" type="ORF">HW89_23970</name>
</gene>
<dbReference type="AlphaFoldDB" id="A0A5U2GCY1"/>
<comment type="caution">
    <text evidence="2">The sequence shown here is derived from an EMBL/GenBank/DDBJ whole genome shotgun (WGS) entry which is preliminary data.</text>
</comment>
<name>A0A5U2GCY1_SALER</name>
<feature type="transmembrane region" description="Helical" evidence="1">
    <location>
        <begin position="48"/>
        <end position="72"/>
    </location>
</feature>
<feature type="transmembrane region" description="Helical" evidence="1">
    <location>
        <begin position="84"/>
        <end position="104"/>
    </location>
</feature>
<organism evidence="2">
    <name type="scientific">Salmonella enterica</name>
    <name type="common">Salmonella choleraesuis</name>
    <dbReference type="NCBI Taxonomy" id="28901"/>
    <lineage>
        <taxon>Bacteria</taxon>
        <taxon>Pseudomonadati</taxon>
        <taxon>Pseudomonadota</taxon>
        <taxon>Gammaproteobacteria</taxon>
        <taxon>Enterobacterales</taxon>
        <taxon>Enterobacteriaceae</taxon>
        <taxon>Salmonella</taxon>
    </lineage>
</organism>
<accession>A0A5U2GCY1</accession>
<protein>
    <submittedName>
        <fullName evidence="2">Uncharacterized protein</fullName>
    </submittedName>
</protein>
<feature type="transmembrane region" description="Helical" evidence="1">
    <location>
        <begin position="7"/>
        <end position="28"/>
    </location>
</feature>
<keyword evidence="1" id="KW-0472">Membrane</keyword>
<evidence type="ECO:0000313" key="2">
    <source>
        <dbReference type="EMBL" id="EBP0126891.1"/>
    </source>
</evidence>
<keyword evidence="1" id="KW-0812">Transmembrane</keyword>
<reference evidence="2" key="1">
    <citation type="submission" date="2018-07" db="EMBL/GenBank/DDBJ databases">
        <authorList>
            <consortium name="GenomeTrakr network: Whole genome sequencing for foodborne pathogen traceback"/>
        </authorList>
    </citation>
    <scope>NUCLEOTIDE SEQUENCE</scope>
    <source>
        <strain evidence="2">FDA00000027</strain>
    </source>
</reference>
<dbReference type="EMBL" id="AAGKIZ010000022">
    <property type="protein sequence ID" value="EBP0126891.1"/>
    <property type="molecule type" value="Genomic_DNA"/>
</dbReference>
<evidence type="ECO:0000256" key="1">
    <source>
        <dbReference type="SAM" id="Phobius"/>
    </source>
</evidence>
<sequence>MFDFIKSLVIFALLEVALIFALMMLHKYKSEHYVTAFEEPPFFLRSRYLIAIFISLTFALFTEVLSALAMLGHQYGSIPWFGNGAVLFMAWLALTVCAFGLAYITDDNR</sequence>
<keyword evidence="1" id="KW-1133">Transmembrane helix</keyword>
<proteinExistence type="predicted"/>